<dbReference type="AlphaFoldDB" id="A0A8J9V8J9"/>
<sequence>MHMRPRRKVDSLRAAFCQAAECEPQLLATRSECIARARGRLARDCDRIYTIPLPVDIVLITFIVPACDRALIHHSQYTFVA</sequence>
<evidence type="ECO:0000313" key="2">
    <source>
        <dbReference type="Proteomes" id="UP000838878"/>
    </source>
</evidence>
<gene>
    <name evidence="1" type="ORF">BINO364_LOCUS1778</name>
</gene>
<keyword evidence="2" id="KW-1185">Reference proteome</keyword>
<proteinExistence type="predicted"/>
<dbReference type="Proteomes" id="UP000838878">
    <property type="component" value="Chromosome 1"/>
</dbReference>
<name>A0A8J9V8J9_9NEOP</name>
<reference evidence="1" key="1">
    <citation type="submission" date="2021-12" db="EMBL/GenBank/DDBJ databases">
        <authorList>
            <person name="Martin H S."/>
        </authorList>
    </citation>
    <scope>NUCLEOTIDE SEQUENCE</scope>
</reference>
<feature type="non-terminal residue" evidence="1">
    <location>
        <position position="81"/>
    </location>
</feature>
<organism evidence="1 2">
    <name type="scientific">Brenthis ino</name>
    <name type="common">lesser marbled fritillary</name>
    <dbReference type="NCBI Taxonomy" id="405034"/>
    <lineage>
        <taxon>Eukaryota</taxon>
        <taxon>Metazoa</taxon>
        <taxon>Ecdysozoa</taxon>
        <taxon>Arthropoda</taxon>
        <taxon>Hexapoda</taxon>
        <taxon>Insecta</taxon>
        <taxon>Pterygota</taxon>
        <taxon>Neoptera</taxon>
        <taxon>Endopterygota</taxon>
        <taxon>Lepidoptera</taxon>
        <taxon>Glossata</taxon>
        <taxon>Ditrysia</taxon>
        <taxon>Papilionoidea</taxon>
        <taxon>Nymphalidae</taxon>
        <taxon>Heliconiinae</taxon>
        <taxon>Argynnini</taxon>
        <taxon>Brenthis</taxon>
    </lineage>
</organism>
<dbReference type="EMBL" id="OV170221">
    <property type="protein sequence ID" value="CAH0714760.1"/>
    <property type="molecule type" value="Genomic_DNA"/>
</dbReference>
<accession>A0A8J9V8J9</accession>
<protein>
    <submittedName>
        <fullName evidence="1">Uncharacterized protein</fullName>
    </submittedName>
</protein>
<evidence type="ECO:0000313" key="1">
    <source>
        <dbReference type="EMBL" id="CAH0714760.1"/>
    </source>
</evidence>